<evidence type="ECO:0000256" key="2">
    <source>
        <dbReference type="ARBA" id="ARBA00009726"/>
    </source>
</evidence>
<evidence type="ECO:0000259" key="15">
    <source>
        <dbReference type="PROSITE" id="PS50893"/>
    </source>
</evidence>
<dbReference type="Pfam" id="PF00005">
    <property type="entry name" value="ABC_tran"/>
    <property type="match status" value="2"/>
</dbReference>
<dbReference type="InterPro" id="IPR050173">
    <property type="entry name" value="ABC_transporter_C-like"/>
</dbReference>
<feature type="transmembrane region" description="Helical" evidence="14">
    <location>
        <begin position="63"/>
        <end position="84"/>
    </location>
</feature>
<comment type="similarity">
    <text evidence="2">Belongs to the ABC transporter superfamily. ABCC family. Conjugate transporter (TC 3.A.1.208) subfamily.</text>
</comment>
<dbReference type="SUPFAM" id="SSF52540">
    <property type="entry name" value="P-loop containing nucleoside triphosphate hydrolases"/>
    <property type="match status" value="2"/>
</dbReference>
<keyword evidence="4" id="KW-0597">Phosphoprotein</keyword>
<feature type="transmembrane region" description="Helical" evidence="14">
    <location>
        <begin position="434"/>
        <end position="453"/>
    </location>
</feature>
<evidence type="ECO:0000256" key="12">
    <source>
        <dbReference type="ARBA" id="ARBA00023136"/>
    </source>
</evidence>
<keyword evidence="8" id="KW-0547">Nucleotide-binding</keyword>
<evidence type="ECO:0000256" key="3">
    <source>
        <dbReference type="ARBA" id="ARBA00022448"/>
    </source>
</evidence>
<name>A0A9P7Q195_9HYPO</name>
<evidence type="ECO:0000256" key="10">
    <source>
        <dbReference type="ARBA" id="ARBA00022967"/>
    </source>
</evidence>
<sequence length="1548" mass="172378">MYPDGELQSLQLTGSFTGFRPLEQLGSNYFSLSGFKQPLCGNEEGWGPISRYRYDFTPCFIDVWLATVSVYALILGPLAIWWLLRKKKPLEGEATKNAHFWIKQSLLCFIIADFAVQLVIQILGMPGIWFGDFRVLTTFLTILSLALVFSIQWIEHSRLRHANGVVLFYWLLSIISFTVKLRSLISQQIYDVNLPYFITFCIGYGVSILEFGVEWLWPRQHVPSGYEAISEDEQCPVEYATIFSRLTFSWMTPMMQYGYKIFLTESDLWGLAKSDQTKTTGALFEAAWSHELKHRPKSPSLWLVLFRAYGGPFAVAAFFKVGNDMAQYIQPQLLRLLLNWVKSYSVTPDDPQPVIQGAAIALSMFACSVFQTTMVHQYFQKSYETGMRIKGGLGSTIYRKSLRLSNEGRSSKTTGDIVNYMAVDAQRLSDLTQFLHQVWSAPFQIIICMVSLYNLLGWSMMAGIVVMVIMMPAQGWVARIMKNLQKDQMKNKDARSRLINEIVTNMKSIKLYAWGAAFMNKLNYVRNEQELKNLRRIGATQAFANFTWNTAPFFVSCSTFTVYVLTQDEPLTTDIIFPALALFNLLTFPLAILPMVITSIVEASVAIGRLTGFLTAEELQSEAVTVMSGPKEMGEETVIIRDGTFSWDRRETKEVLKDIDFTSYKGELSCVVGRVGAGKSSFLQIILGDLWKVKGSAEVRGTVAYASQQPWILNATVKENIIFGYRYDADFYAKTVKACALLDDFAQLPDGDETVVGERGISLSGGQKARVSLARAVYARADIYLFDDVLSAVDSHVGRHIIDNVLGPRGLLSTKTRILATNSIPVLRQASFITMLKDGSIVEKGTYNQLIASKGLVADLLKTAGHDSSDASGSSSPPSSETSTVVGGESSSSRNKEELEEAAEAVPEMQPIKSGQAVGKKPRTGSMATLRRASTASFEGPRGKLSEEEVAGTSRTKQVKEFVEQGKVKWSVYGEYAKENNLVAVAVYMTALLAAQSAGIGGSFWLKSWSEHNEDTGSNDDVGKYIGIYFAFGIGSSLLTVVQTLILWIFCSIEASRKLHERMANAIFRSPMSFFDTTPTGRILNRFSSDIYRVDEVLARVFNMLFVNVARSFFTLGVISFSTPAFMALILPLALTYYWIQRYYLRTSRELKRLDSVSRSPIYAHFQESLGGVSTIRAFRQQQRFVLENEWRVDANLRAYYPSVSANRWLAVRLEFIGGVVILAAAGLAIISVSNRSGLREGTVGLAMSYALQITTSLNWIVRQTVEVETNIVSVERVLEYARLPSEAPEIIADRRPPVAWPARGEVDFQNYSTRYREGLDLVLKNINLDIKSREKIGVVGRTGAGKSSLTLALFRLIEPATGNIDIDQVNTSGIGLLDLRRRLAIIPQDAALFEGTVRDNLDPGHVHDDTELWSVLEHARLKEHIVGMDGGLEAKINEGGSNLSQGQRQLVSLARAMLTPSNILVLDEATAAVDVETDAMLQATLRSPLFANRTIITVAHRLNTILDSDRVVVLNQGEVVEFDTPSALFKKQGVFYGLMKQAGLEVK</sequence>
<feature type="transmembrane region" description="Helical" evidence="14">
    <location>
        <begin position="575"/>
        <end position="601"/>
    </location>
</feature>
<dbReference type="InterPro" id="IPR003439">
    <property type="entry name" value="ABC_transporter-like_ATP-bd"/>
</dbReference>
<evidence type="ECO:0000313" key="18">
    <source>
        <dbReference type="Proteomes" id="UP000732380"/>
    </source>
</evidence>
<feature type="transmembrane region" description="Helical" evidence="14">
    <location>
        <begin position="459"/>
        <end position="481"/>
    </location>
</feature>
<dbReference type="InterPro" id="IPR056227">
    <property type="entry name" value="TMD0_ABC"/>
</dbReference>
<feature type="transmembrane region" description="Helical" evidence="14">
    <location>
        <begin position="354"/>
        <end position="379"/>
    </location>
</feature>
<feature type="domain" description="ABC transporter" evidence="15">
    <location>
        <begin position="638"/>
        <end position="863"/>
    </location>
</feature>
<dbReference type="InterPro" id="IPR011527">
    <property type="entry name" value="ABC1_TM_dom"/>
</dbReference>
<organism evidence="17 18">
    <name type="scientific">Claviceps humidiphila</name>
    <dbReference type="NCBI Taxonomy" id="1294629"/>
    <lineage>
        <taxon>Eukaryota</taxon>
        <taxon>Fungi</taxon>
        <taxon>Dikarya</taxon>
        <taxon>Ascomycota</taxon>
        <taxon>Pezizomycotina</taxon>
        <taxon>Sordariomycetes</taxon>
        <taxon>Hypocreomycetidae</taxon>
        <taxon>Hypocreales</taxon>
        <taxon>Clavicipitaceae</taxon>
        <taxon>Claviceps</taxon>
    </lineage>
</organism>
<feature type="transmembrane region" description="Helical" evidence="14">
    <location>
        <begin position="301"/>
        <end position="319"/>
    </location>
</feature>
<keyword evidence="10" id="KW-1278">Translocase</keyword>
<feature type="transmembrane region" description="Helical" evidence="14">
    <location>
        <begin position="197"/>
        <end position="217"/>
    </location>
</feature>
<keyword evidence="7" id="KW-0677">Repeat</keyword>
<proteinExistence type="inferred from homology"/>
<dbReference type="Pfam" id="PF00664">
    <property type="entry name" value="ABC_membrane"/>
    <property type="match status" value="2"/>
</dbReference>
<dbReference type="Proteomes" id="UP000732380">
    <property type="component" value="Unassembled WGS sequence"/>
</dbReference>
<feature type="compositionally biased region" description="Low complexity" evidence="13">
    <location>
        <begin position="870"/>
        <end position="893"/>
    </location>
</feature>
<dbReference type="InterPro" id="IPR003593">
    <property type="entry name" value="AAA+_ATPase"/>
</dbReference>
<evidence type="ECO:0000256" key="9">
    <source>
        <dbReference type="ARBA" id="ARBA00022840"/>
    </source>
</evidence>
<protein>
    <recommendedName>
        <fullName evidence="19">Multidrug resistance-associated protein 1</fullName>
    </recommendedName>
</protein>
<dbReference type="CDD" id="cd03250">
    <property type="entry name" value="ABCC_MRP_domain1"/>
    <property type="match status" value="1"/>
</dbReference>
<evidence type="ECO:0000256" key="6">
    <source>
        <dbReference type="ARBA" id="ARBA00022692"/>
    </source>
</evidence>
<dbReference type="SMART" id="SM00382">
    <property type="entry name" value="AAA"/>
    <property type="match status" value="2"/>
</dbReference>
<keyword evidence="3" id="KW-0813">Transport</keyword>
<feature type="domain" description="ABC transmembrane type-1" evidence="16">
    <location>
        <begin position="991"/>
        <end position="1270"/>
    </location>
</feature>
<evidence type="ECO:0000313" key="17">
    <source>
        <dbReference type="EMBL" id="KAG6115922.1"/>
    </source>
</evidence>
<accession>A0A9P7Q195</accession>
<dbReference type="CDD" id="cd18603">
    <property type="entry name" value="ABC_6TM_MRP1_2_3_6_D2_like"/>
    <property type="match status" value="1"/>
</dbReference>
<dbReference type="GO" id="GO:0005524">
    <property type="term" value="F:ATP binding"/>
    <property type="evidence" value="ECO:0007669"/>
    <property type="project" value="UniProtKB-KW"/>
</dbReference>
<feature type="domain" description="ABC transporter" evidence="15">
    <location>
        <begin position="1307"/>
        <end position="1542"/>
    </location>
</feature>
<evidence type="ECO:0000256" key="4">
    <source>
        <dbReference type="ARBA" id="ARBA00022553"/>
    </source>
</evidence>
<evidence type="ECO:0000259" key="16">
    <source>
        <dbReference type="PROSITE" id="PS50929"/>
    </source>
</evidence>
<comment type="subcellular location">
    <subcellularLocation>
        <location evidence="1">Vacuole membrane</location>
        <topology evidence="1">Multi-pass membrane protein</topology>
    </subcellularLocation>
</comment>
<dbReference type="FunFam" id="1.20.1560.10:FF:000020">
    <property type="entry name" value="ABC metal ion transporter"/>
    <property type="match status" value="1"/>
</dbReference>
<dbReference type="PROSITE" id="PS50893">
    <property type="entry name" value="ABC_TRANSPORTER_2"/>
    <property type="match status" value="2"/>
</dbReference>
<dbReference type="GO" id="GO:0140359">
    <property type="term" value="F:ABC-type transporter activity"/>
    <property type="evidence" value="ECO:0007669"/>
    <property type="project" value="InterPro"/>
</dbReference>
<dbReference type="EMBL" id="SRQM01000198">
    <property type="protein sequence ID" value="KAG6115922.1"/>
    <property type="molecule type" value="Genomic_DNA"/>
</dbReference>
<reference evidence="17 18" key="1">
    <citation type="journal article" date="2020" name="bioRxiv">
        <title>Whole genome comparisons of ergot fungi reveals the divergence and evolution of species within the genus Claviceps are the result of varying mechanisms driving genome evolution and host range expansion.</title>
        <authorList>
            <person name="Wyka S.A."/>
            <person name="Mondo S.J."/>
            <person name="Liu M."/>
            <person name="Dettman J."/>
            <person name="Nalam V."/>
            <person name="Broders K.D."/>
        </authorList>
    </citation>
    <scope>NUCLEOTIDE SEQUENCE [LARGE SCALE GENOMIC DNA]</scope>
    <source>
        <strain evidence="17 18">LM576</strain>
    </source>
</reference>
<comment type="caution">
    <text evidence="17">The sequence shown here is derived from an EMBL/GenBank/DDBJ whole genome shotgun (WGS) entry which is preliminary data.</text>
</comment>
<dbReference type="SUPFAM" id="SSF90123">
    <property type="entry name" value="ABC transporter transmembrane region"/>
    <property type="match status" value="2"/>
</dbReference>
<dbReference type="GO" id="GO:0016887">
    <property type="term" value="F:ATP hydrolysis activity"/>
    <property type="evidence" value="ECO:0007669"/>
    <property type="project" value="InterPro"/>
</dbReference>
<dbReference type="PROSITE" id="PS50929">
    <property type="entry name" value="ABC_TM1F"/>
    <property type="match status" value="2"/>
</dbReference>
<dbReference type="CDD" id="cd03244">
    <property type="entry name" value="ABCC_MRP_domain2"/>
    <property type="match status" value="1"/>
</dbReference>
<keyword evidence="11 14" id="KW-1133">Transmembrane helix</keyword>
<dbReference type="FunFam" id="3.40.50.300:FF:000565">
    <property type="entry name" value="ABC bile acid transporter"/>
    <property type="match status" value="1"/>
</dbReference>
<feature type="transmembrane region" description="Helical" evidence="14">
    <location>
        <begin position="1210"/>
        <end position="1231"/>
    </location>
</feature>
<evidence type="ECO:0000256" key="11">
    <source>
        <dbReference type="ARBA" id="ARBA00022989"/>
    </source>
</evidence>
<dbReference type="FunFam" id="3.40.50.300:FF:000450">
    <property type="entry name" value="ABC transporter C family member 2"/>
    <property type="match status" value="1"/>
</dbReference>
<dbReference type="InterPro" id="IPR027417">
    <property type="entry name" value="P-loop_NTPase"/>
</dbReference>
<keyword evidence="12 14" id="KW-0472">Membrane</keyword>
<feature type="region of interest" description="Disordered" evidence="13">
    <location>
        <begin position="865"/>
        <end position="952"/>
    </location>
</feature>
<dbReference type="FunFam" id="1.20.1560.10:FF:000001">
    <property type="entry name" value="ATP-binding cassette subfamily C member 1"/>
    <property type="match status" value="1"/>
</dbReference>
<dbReference type="Gene3D" id="1.20.1560.10">
    <property type="entry name" value="ABC transporter type 1, transmembrane domain"/>
    <property type="match status" value="2"/>
</dbReference>
<feature type="transmembrane region" description="Helical" evidence="14">
    <location>
        <begin position="135"/>
        <end position="154"/>
    </location>
</feature>
<evidence type="ECO:0000256" key="5">
    <source>
        <dbReference type="ARBA" id="ARBA00022554"/>
    </source>
</evidence>
<feature type="transmembrane region" description="Helical" evidence="14">
    <location>
        <begin position="982"/>
        <end position="1006"/>
    </location>
</feature>
<feature type="transmembrane region" description="Helical" evidence="14">
    <location>
        <begin position="1026"/>
        <end position="1053"/>
    </location>
</feature>
<feature type="transmembrane region" description="Helical" evidence="14">
    <location>
        <begin position="1113"/>
        <end position="1140"/>
    </location>
</feature>
<evidence type="ECO:0000256" key="13">
    <source>
        <dbReference type="SAM" id="MobiDB-lite"/>
    </source>
</evidence>
<feature type="transmembrane region" description="Helical" evidence="14">
    <location>
        <begin position="166"/>
        <end position="185"/>
    </location>
</feature>
<evidence type="ECO:0000256" key="7">
    <source>
        <dbReference type="ARBA" id="ARBA00022737"/>
    </source>
</evidence>
<dbReference type="PROSITE" id="PS00211">
    <property type="entry name" value="ABC_TRANSPORTER_1"/>
    <property type="match status" value="2"/>
</dbReference>
<evidence type="ECO:0008006" key="19">
    <source>
        <dbReference type="Google" id="ProtNLM"/>
    </source>
</evidence>
<dbReference type="Pfam" id="PF24357">
    <property type="entry name" value="TMD0_ABC"/>
    <property type="match status" value="1"/>
</dbReference>
<feature type="transmembrane region" description="Helical" evidence="14">
    <location>
        <begin position="105"/>
        <end position="129"/>
    </location>
</feature>
<dbReference type="GO" id="GO:0000329">
    <property type="term" value="C:fungal-type vacuole membrane"/>
    <property type="evidence" value="ECO:0007669"/>
    <property type="project" value="UniProtKB-ARBA"/>
</dbReference>
<dbReference type="PANTHER" id="PTHR24223">
    <property type="entry name" value="ATP-BINDING CASSETTE SUB-FAMILY C"/>
    <property type="match status" value="1"/>
</dbReference>
<dbReference type="InterPro" id="IPR036640">
    <property type="entry name" value="ABC1_TM_sf"/>
</dbReference>
<dbReference type="InterPro" id="IPR017871">
    <property type="entry name" value="ABC_transporter-like_CS"/>
</dbReference>
<dbReference type="CDD" id="cd18595">
    <property type="entry name" value="ABC_6TM_MRP1_2_3_6_D1_like"/>
    <property type="match status" value="1"/>
</dbReference>
<keyword evidence="5" id="KW-0926">Vacuole</keyword>
<evidence type="ECO:0000256" key="8">
    <source>
        <dbReference type="ARBA" id="ARBA00022741"/>
    </source>
</evidence>
<keyword evidence="18" id="KW-1185">Reference proteome</keyword>
<dbReference type="GO" id="GO:0042592">
    <property type="term" value="P:homeostatic process"/>
    <property type="evidence" value="ECO:0007669"/>
    <property type="project" value="UniProtKB-ARBA"/>
</dbReference>
<evidence type="ECO:0000256" key="14">
    <source>
        <dbReference type="SAM" id="Phobius"/>
    </source>
</evidence>
<feature type="domain" description="ABC transmembrane type-1" evidence="16">
    <location>
        <begin position="314"/>
        <end position="602"/>
    </location>
</feature>
<feature type="transmembrane region" description="Helical" evidence="14">
    <location>
        <begin position="542"/>
        <end position="563"/>
    </location>
</feature>
<keyword evidence="6 14" id="KW-0812">Transmembrane</keyword>
<dbReference type="Gene3D" id="3.40.50.300">
    <property type="entry name" value="P-loop containing nucleotide triphosphate hydrolases"/>
    <property type="match status" value="2"/>
</dbReference>
<evidence type="ECO:0000256" key="1">
    <source>
        <dbReference type="ARBA" id="ARBA00004128"/>
    </source>
</evidence>
<gene>
    <name evidence="17" type="ORF">E4U13_002246</name>
</gene>
<keyword evidence="9" id="KW-0067">ATP-binding</keyword>
<dbReference type="PANTHER" id="PTHR24223:SF443">
    <property type="entry name" value="MULTIDRUG-RESISTANCE LIKE PROTEIN 1, ISOFORM I"/>
    <property type="match status" value="1"/>
</dbReference>